<gene>
    <name evidence="1" type="ORF">UV05_C0045G0005</name>
</gene>
<comment type="caution">
    <text evidence="1">The sequence shown here is derived from an EMBL/GenBank/DDBJ whole genome shotgun (WGS) entry which is preliminary data.</text>
</comment>
<dbReference type="AlphaFoldDB" id="A0A0G0Z0S5"/>
<evidence type="ECO:0000313" key="1">
    <source>
        <dbReference type="EMBL" id="KKS42385.1"/>
    </source>
</evidence>
<reference evidence="1 2" key="1">
    <citation type="journal article" date="2015" name="Nature">
        <title>rRNA introns, odd ribosomes, and small enigmatic genomes across a large radiation of phyla.</title>
        <authorList>
            <person name="Brown C.T."/>
            <person name="Hug L.A."/>
            <person name="Thomas B.C."/>
            <person name="Sharon I."/>
            <person name="Castelle C.J."/>
            <person name="Singh A."/>
            <person name="Wilkins M.J."/>
            <person name="Williams K.H."/>
            <person name="Banfield J.F."/>
        </authorList>
    </citation>
    <scope>NUCLEOTIDE SEQUENCE [LARGE SCALE GENOMIC DNA]</scope>
</reference>
<evidence type="ECO:0000313" key="2">
    <source>
        <dbReference type="Proteomes" id="UP000034875"/>
    </source>
</evidence>
<sequence length="390" mass="44914">MAVMNMFWKINFTCISLLKWLGRNVASSFINRPAPVHVLFCLTDHFEPGTGKVPIEVEKERMQILLTRLPNFTRQHRDSTGNLSKRTWFFPPHYHRNGNLRKLVSLCADGLGEVELHLHHGKTMPDTSENLRKTIELCIQEYSYFGIFGTENGLKRYGFIHGDWALDNSRNNLYCGVNNELQILKETGCFADFTFPSMNMSNPDKINSIYYALDDPNKAKSYNTGKYVRKNGKEWGDLMMIQGPVYPYFLHKNIMGLRVMGDVIDGTPPVVKDRIDLWVKTGIHVKGAENVVIIKTHTHGAINHEAVLGDELQGILHYLETQYNDGKHYMLHYVTARELFNIIKAIEHGEPADNIEQYRNYKIQPPVYNCSVNYESASELLKECVYKTYQ</sequence>
<dbReference type="EMBL" id="LCCZ01000045">
    <property type="protein sequence ID" value="KKS42385.1"/>
    <property type="molecule type" value="Genomic_DNA"/>
</dbReference>
<accession>A0A0G0Z0S5</accession>
<dbReference type="Proteomes" id="UP000034875">
    <property type="component" value="Unassembled WGS sequence"/>
</dbReference>
<organism evidence="1 2">
    <name type="scientific">candidate division CPR1 bacterium GW2011_GWA2_42_17</name>
    <dbReference type="NCBI Taxonomy" id="1618341"/>
    <lineage>
        <taxon>Bacteria</taxon>
        <taxon>candidate division CPR1</taxon>
    </lineage>
</organism>
<name>A0A0G0Z0S5_9BACT</name>
<proteinExistence type="predicted"/>
<protein>
    <submittedName>
        <fullName evidence="1">Uncharacterized protein</fullName>
    </submittedName>
</protein>